<dbReference type="PANTHER" id="PTHR45036">
    <property type="entry name" value="METHYLTRANSFERASE LIKE 7B"/>
    <property type="match status" value="1"/>
</dbReference>
<proteinExistence type="predicted"/>
<dbReference type="GO" id="GO:0008757">
    <property type="term" value="F:S-adenosylmethionine-dependent methyltransferase activity"/>
    <property type="evidence" value="ECO:0007669"/>
    <property type="project" value="InterPro"/>
</dbReference>
<dbReference type="Proteomes" id="UP000005442">
    <property type="component" value="Chromosome"/>
</dbReference>
<dbReference type="GO" id="GO:0032259">
    <property type="term" value="P:methylation"/>
    <property type="evidence" value="ECO:0007669"/>
    <property type="project" value="UniProtKB-KW"/>
</dbReference>
<dbReference type="EMBL" id="CP003169">
    <property type="protein sequence ID" value="AEV72210.1"/>
    <property type="molecule type" value="Genomic_DNA"/>
</dbReference>
<evidence type="ECO:0000313" key="2">
    <source>
        <dbReference type="EMBL" id="AEV72210.1"/>
    </source>
</evidence>
<accession>G8RJ22</accession>
<evidence type="ECO:0000313" key="3">
    <source>
        <dbReference type="Proteomes" id="UP000005442"/>
    </source>
</evidence>
<dbReference type="InterPro" id="IPR029063">
    <property type="entry name" value="SAM-dependent_MTases_sf"/>
</dbReference>
<feature type="domain" description="Methyltransferase type 11" evidence="1">
    <location>
        <begin position="70"/>
        <end position="165"/>
    </location>
</feature>
<keyword evidence="2" id="KW-0830">Ubiquinone</keyword>
<keyword evidence="2" id="KW-0489">Methyltransferase</keyword>
<dbReference type="eggNOG" id="COG2226">
    <property type="taxonomic scope" value="Bacteria"/>
</dbReference>
<dbReference type="InterPro" id="IPR052356">
    <property type="entry name" value="Thiol_S-MT"/>
</dbReference>
<dbReference type="PANTHER" id="PTHR45036:SF1">
    <property type="entry name" value="METHYLTRANSFERASE LIKE 7A"/>
    <property type="match status" value="1"/>
</dbReference>
<dbReference type="CDD" id="cd02440">
    <property type="entry name" value="AdoMet_MTases"/>
    <property type="match status" value="1"/>
</dbReference>
<dbReference type="AlphaFoldDB" id="G8RJ22"/>
<gene>
    <name evidence="2" type="ordered locus">MycrhN_1594</name>
</gene>
<protein>
    <submittedName>
        <fullName evidence="2">Methylase involved in ubiquinone/menaquinone biosynthesis</fullName>
    </submittedName>
</protein>
<evidence type="ECO:0000259" key="1">
    <source>
        <dbReference type="Pfam" id="PF08241"/>
    </source>
</evidence>
<dbReference type="SUPFAM" id="SSF53335">
    <property type="entry name" value="S-adenosyl-L-methionine-dependent methyltransferases"/>
    <property type="match status" value="1"/>
</dbReference>
<dbReference type="InterPro" id="IPR013216">
    <property type="entry name" value="Methyltransf_11"/>
</dbReference>
<dbReference type="STRING" id="710685.MycrhN_1594"/>
<dbReference type="KEGG" id="mrh:MycrhN_1594"/>
<organism evidence="2 3">
    <name type="scientific">Mycolicibacterium rhodesiae (strain NBB3)</name>
    <name type="common">Mycobacterium rhodesiae</name>
    <dbReference type="NCBI Taxonomy" id="710685"/>
    <lineage>
        <taxon>Bacteria</taxon>
        <taxon>Bacillati</taxon>
        <taxon>Actinomycetota</taxon>
        <taxon>Actinomycetes</taxon>
        <taxon>Mycobacteriales</taxon>
        <taxon>Mycobacteriaceae</taxon>
        <taxon>Mycolicibacterium</taxon>
    </lineage>
</organism>
<keyword evidence="2" id="KW-0808">Transferase</keyword>
<dbReference type="HOGENOM" id="CLU_037990_7_4_11"/>
<sequence length="239" mass="26412">MRAPHAGSYVCAMTDIADVNSDSEPRVKPPSAGWLRIFALVYDPFLLLGEIAGMRHRRRTLLAEAYGRVVEIGSGTGLNIAHYPEAVTELLLTEPEPGMRKKLSRRLRRNSCLTGIVDAQAEELPFAAESVDTVVSTLALCTVDEPERALREIARVLRPDGQLLFIEHVRASSRVLAALQDRFAGPWRHFAGGCRCNRDTVGRMRACGFTVTSQDVVWRGMPAIVHPLAIGRATRREIT</sequence>
<name>G8RJ22_MYCRN</name>
<dbReference type="Gene3D" id="3.40.50.150">
    <property type="entry name" value="Vaccinia Virus protein VP39"/>
    <property type="match status" value="1"/>
</dbReference>
<dbReference type="Pfam" id="PF08241">
    <property type="entry name" value="Methyltransf_11"/>
    <property type="match status" value="1"/>
</dbReference>
<keyword evidence="3" id="KW-1185">Reference proteome</keyword>
<reference evidence="2 3" key="1">
    <citation type="submission" date="2011-12" db="EMBL/GenBank/DDBJ databases">
        <title>Complete sequence of Mycobacterium rhodesiae NBB3.</title>
        <authorList>
            <consortium name="US DOE Joint Genome Institute"/>
            <person name="Lucas S."/>
            <person name="Han J."/>
            <person name="Lapidus A."/>
            <person name="Cheng J.-F."/>
            <person name="Goodwin L."/>
            <person name="Pitluck S."/>
            <person name="Peters L."/>
            <person name="Mikhailova N."/>
            <person name="Gu W."/>
            <person name="Detter J.C."/>
            <person name="Han C."/>
            <person name="Tapia R."/>
            <person name="Land M."/>
            <person name="Hauser L."/>
            <person name="Kyrpides N."/>
            <person name="Ivanova N."/>
            <person name="Pagani I."/>
            <person name="Mattes T."/>
            <person name="Holmes A."/>
            <person name="Rutledge P."/>
            <person name="Paulsen I."/>
            <person name="Coleman N."/>
            <person name="Woyke T."/>
        </authorList>
    </citation>
    <scope>NUCLEOTIDE SEQUENCE [LARGE SCALE GENOMIC DNA]</scope>
    <source>
        <strain evidence="2 3">NBB3</strain>
    </source>
</reference>
<dbReference type="PATRIC" id="fig|710685.3.peg.1600"/>